<name>A0A382GWF5_9ZZZZ</name>
<protein>
    <recommendedName>
        <fullName evidence="2">Phytanoyl-CoA dioxygenase family protein</fullName>
    </recommendedName>
</protein>
<dbReference type="Gene3D" id="2.60.120.620">
    <property type="entry name" value="q2cbj1_9rhob like domain"/>
    <property type="match status" value="1"/>
</dbReference>
<gene>
    <name evidence="1" type="ORF">METZ01_LOCUS232262</name>
</gene>
<proteinExistence type="predicted"/>
<organism evidence="1">
    <name type="scientific">marine metagenome</name>
    <dbReference type="NCBI Taxonomy" id="408172"/>
    <lineage>
        <taxon>unclassified sequences</taxon>
        <taxon>metagenomes</taxon>
        <taxon>ecological metagenomes</taxon>
    </lineage>
</organism>
<dbReference type="AlphaFoldDB" id="A0A382GWF5"/>
<sequence>MSAHLSTEQINAFHEDGYLIVPGLFDAEEAGILQAAAKADKAFDEHAYDLEDGEGGKAQLVLWNKAGENLWGFIARCERVVNAMEALLGDEVYHYH</sequence>
<evidence type="ECO:0000313" key="1">
    <source>
        <dbReference type="EMBL" id="SVB79408.1"/>
    </source>
</evidence>
<reference evidence="1" key="1">
    <citation type="submission" date="2018-05" db="EMBL/GenBank/DDBJ databases">
        <authorList>
            <person name="Lanie J.A."/>
            <person name="Ng W.-L."/>
            <person name="Kazmierczak K.M."/>
            <person name="Andrzejewski T.M."/>
            <person name="Davidsen T.M."/>
            <person name="Wayne K.J."/>
            <person name="Tettelin H."/>
            <person name="Glass J.I."/>
            <person name="Rusch D."/>
            <person name="Podicherti R."/>
            <person name="Tsui H.-C.T."/>
            <person name="Winkler M.E."/>
        </authorList>
    </citation>
    <scope>NUCLEOTIDE SEQUENCE</scope>
</reference>
<dbReference type="SUPFAM" id="SSF51197">
    <property type="entry name" value="Clavaminate synthase-like"/>
    <property type="match status" value="1"/>
</dbReference>
<evidence type="ECO:0008006" key="2">
    <source>
        <dbReference type="Google" id="ProtNLM"/>
    </source>
</evidence>
<dbReference type="EMBL" id="UINC01057822">
    <property type="protein sequence ID" value="SVB79408.1"/>
    <property type="molecule type" value="Genomic_DNA"/>
</dbReference>
<accession>A0A382GWF5</accession>
<feature type="non-terminal residue" evidence="1">
    <location>
        <position position="96"/>
    </location>
</feature>